<dbReference type="Proteomes" id="UP000663929">
    <property type="component" value="Chromosome"/>
</dbReference>
<protein>
    <submittedName>
        <fullName evidence="1">Uncharacterized protein</fullName>
    </submittedName>
</protein>
<evidence type="ECO:0000313" key="1">
    <source>
        <dbReference type="EMBL" id="QTD52916.1"/>
    </source>
</evidence>
<evidence type="ECO:0000313" key="2">
    <source>
        <dbReference type="Proteomes" id="UP000663929"/>
    </source>
</evidence>
<gene>
    <name evidence="1" type="ORF">J3U87_10605</name>
</gene>
<name>A0A8A4TSI1_SULCO</name>
<proteinExistence type="predicted"/>
<accession>A0A8A4TSI1</accession>
<dbReference type="RefSeq" id="WP_237383014.1">
    <property type="nucleotide sequence ID" value="NZ_CP071793.1"/>
</dbReference>
<dbReference type="AlphaFoldDB" id="A0A8A4TSI1"/>
<dbReference type="EMBL" id="CP071793">
    <property type="protein sequence ID" value="QTD52916.1"/>
    <property type="molecule type" value="Genomic_DNA"/>
</dbReference>
<reference evidence="1" key="1">
    <citation type="submission" date="2021-03" db="EMBL/GenBank/DDBJ databases">
        <title>Acanthopleuribacteraceae sp. M133.</title>
        <authorList>
            <person name="Wang G."/>
        </authorList>
    </citation>
    <scope>NUCLEOTIDE SEQUENCE</scope>
    <source>
        <strain evidence="1">M133</strain>
    </source>
</reference>
<sequence length="150" mass="17486">MQYQVPTTKVQVVITIAQQGEMQGAVFISEDIYSYTMKPRLEDLLNQDKRFFSFLKDDEEFILFNKSELVSLRSSENDAEQLVSELMLEPQEVELFLDNGESLSGVVYPNLPPDQRRVSDFFNQNETFLPMYCDDEKIIVNLDHVLYVKN</sequence>
<keyword evidence="2" id="KW-1185">Reference proteome</keyword>
<dbReference type="KEGG" id="scor:J3U87_10605"/>
<organism evidence="1 2">
    <name type="scientific">Sulfidibacter corallicola</name>
    <dbReference type="NCBI Taxonomy" id="2818388"/>
    <lineage>
        <taxon>Bacteria</taxon>
        <taxon>Pseudomonadati</taxon>
        <taxon>Acidobacteriota</taxon>
        <taxon>Holophagae</taxon>
        <taxon>Acanthopleuribacterales</taxon>
        <taxon>Acanthopleuribacteraceae</taxon>
        <taxon>Sulfidibacter</taxon>
    </lineage>
</organism>